<evidence type="ECO:0000256" key="1">
    <source>
        <dbReference type="SAM" id="MobiDB-lite"/>
    </source>
</evidence>
<keyword evidence="2" id="KW-0732">Signal</keyword>
<dbReference type="RefSeq" id="WP_380870514.1">
    <property type="nucleotide sequence ID" value="NZ_JBHUMA010000009.1"/>
</dbReference>
<keyword evidence="4" id="KW-1185">Reference proteome</keyword>
<reference evidence="4" key="1">
    <citation type="journal article" date="2019" name="Int. J. Syst. Evol. Microbiol.">
        <title>The Global Catalogue of Microorganisms (GCM) 10K type strain sequencing project: providing services to taxonomists for standard genome sequencing and annotation.</title>
        <authorList>
            <consortium name="The Broad Institute Genomics Platform"/>
            <consortium name="The Broad Institute Genome Sequencing Center for Infectious Disease"/>
            <person name="Wu L."/>
            <person name="Ma J."/>
        </authorList>
    </citation>
    <scope>NUCLEOTIDE SEQUENCE [LARGE SCALE GENOMIC DNA]</scope>
    <source>
        <strain evidence="4">KCTC 42248</strain>
    </source>
</reference>
<protein>
    <submittedName>
        <fullName evidence="3">Uncharacterized protein</fullName>
    </submittedName>
</protein>
<accession>A0ABW5NPL3</accession>
<feature type="compositionally biased region" description="Basic and acidic residues" evidence="1">
    <location>
        <begin position="33"/>
        <end position="45"/>
    </location>
</feature>
<gene>
    <name evidence="3" type="ORF">ACFSQ3_15580</name>
</gene>
<feature type="signal peptide" evidence="2">
    <location>
        <begin position="1"/>
        <end position="23"/>
    </location>
</feature>
<evidence type="ECO:0000256" key="2">
    <source>
        <dbReference type="SAM" id="SignalP"/>
    </source>
</evidence>
<proteinExistence type="predicted"/>
<dbReference type="Proteomes" id="UP001597393">
    <property type="component" value="Unassembled WGS sequence"/>
</dbReference>
<sequence>MKITKQLAWLACGFMLTSATAFANNDITTDNKPSTEVEKSSEKKAKDVGTFTAEGKTHSTKFVRVLYAAEGSEKEGESNDITPLVYDSTDPKGNAVKVRRFQITAKNTGYDEVQTSQEEDYKLKSVKEGIKLYVEVPVAADGSLDLKKAYVGNAAYNFGTRETRHALTPETSSDFKINIKRLDLPTFNESNKPGDKGLIYNQGFIELSFKAKAKHLASDQISDFTVNIKGPISITHIRGKERQDAAVVINPELVAKNL</sequence>
<feature type="region of interest" description="Disordered" evidence="1">
    <location>
        <begin position="25"/>
        <end position="45"/>
    </location>
</feature>
<name>A0ABW5NPL3_9SPHI</name>
<dbReference type="EMBL" id="JBHUMA010000009">
    <property type="protein sequence ID" value="MFD2600375.1"/>
    <property type="molecule type" value="Genomic_DNA"/>
</dbReference>
<organism evidence="3 4">
    <name type="scientific">Sphingobacterium corticis</name>
    <dbReference type="NCBI Taxonomy" id="1812823"/>
    <lineage>
        <taxon>Bacteria</taxon>
        <taxon>Pseudomonadati</taxon>
        <taxon>Bacteroidota</taxon>
        <taxon>Sphingobacteriia</taxon>
        <taxon>Sphingobacteriales</taxon>
        <taxon>Sphingobacteriaceae</taxon>
        <taxon>Sphingobacterium</taxon>
    </lineage>
</organism>
<evidence type="ECO:0000313" key="4">
    <source>
        <dbReference type="Proteomes" id="UP001597393"/>
    </source>
</evidence>
<feature type="chain" id="PRO_5045694417" evidence="2">
    <location>
        <begin position="24"/>
        <end position="258"/>
    </location>
</feature>
<comment type="caution">
    <text evidence="3">The sequence shown here is derived from an EMBL/GenBank/DDBJ whole genome shotgun (WGS) entry which is preliminary data.</text>
</comment>
<evidence type="ECO:0000313" key="3">
    <source>
        <dbReference type="EMBL" id="MFD2600375.1"/>
    </source>
</evidence>